<dbReference type="AlphaFoldDB" id="A0A7J3LZK1"/>
<feature type="domain" description="Thiolase C-terminal" evidence="2">
    <location>
        <begin position="237"/>
        <end position="374"/>
    </location>
</feature>
<dbReference type="PANTHER" id="PTHR42870:SF7">
    <property type="entry name" value="ACETYL-COA C-ACETYLTRANSFERASE (ACETOACETYL-COA THIOLASE) (ACAB-3)"/>
    <property type="match status" value="1"/>
</dbReference>
<dbReference type="GO" id="GO:0008299">
    <property type="term" value="P:isoprenoid biosynthetic process"/>
    <property type="evidence" value="ECO:0007669"/>
    <property type="project" value="UniProtKB-KW"/>
</dbReference>
<dbReference type="InterPro" id="IPR016039">
    <property type="entry name" value="Thiolase-like"/>
</dbReference>
<dbReference type="PANTHER" id="PTHR42870">
    <property type="entry name" value="ACETYL-COA C-ACETYLTRANSFERASE"/>
    <property type="match status" value="1"/>
</dbReference>
<dbReference type="GO" id="GO:0016747">
    <property type="term" value="F:acyltransferase activity, transferring groups other than amino-acyl groups"/>
    <property type="evidence" value="ECO:0007669"/>
    <property type="project" value="InterPro"/>
</dbReference>
<protein>
    <submittedName>
        <fullName evidence="3">Thiolase family protein</fullName>
    </submittedName>
</protein>
<dbReference type="CDD" id="cd00829">
    <property type="entry name" value="SCP-x_thiolase"/>
    <property type="match status" value="1"/>
</dbReference>
<dbReference type="EMBL" id="DSYZ01000007">
    <property type="protein sequence ID" value="HGT82147.1"/>
    <property type="molecule type" value="Genomic_DNA"/>
</dbReference>
<evidence type="ECO:0000256" key="1">
    <source>
        <dbReference type="ARBA" id="ARBA00023229"/>
    </source>
</evidence>
<dbReference type="InterPro" id="IPR002155">
    <property type="entry name" value="Thiolase"/>
</dbReference>
<gene>
    <name evidence="3" type="ORF">ENT52_00205</name>
</gene>
<name>A0A7J3LZK1_ARCFL</name>
<dbReference type="InterPro" id="IPR055140">
    <property type="entry name" value="Thiolase_C_2"/>
</dbReference>
<reference evidence="3" key="1">
    <citation type="journal article" date="2020" name="mSystems">
        <title>Genome- and Community-Level Interaction Insights into Carbon Utilization and Element Cycling Functions of Hydrothermarchaeota in Hydrothermal Sediment.</title>
        <authorList>
            <person name="Zhou Z."/>
            <person name="Liu Y."/>
            <person name="Xu W."/>
            <person name="Pan J."/>
            <person name="Luo Z.H."/>
            <person name="Li M."/>
        </authorList>
    </citation>
    <scope>NUCLEOTIDE SEQUENCE [LARGE SCALE GENOMIC DNA]</scope>
    <source>
        <strain evidence="3">SpSt-587</strain>
    </source>
</reference>
<dbReference type="PIRSF" id="PIRSF000429">
    <property type="entry name" value="Ac-CoA_Ac_transf"/>
    <property type="match status" value="1"/>
</dbReference>
<dbReference type="Pfam" id="PF22691">
    <property type="entry name" value="Thiolase_C_1"/>
    <property type="match status" value="1"/>
</dbReference>
<evidence type="ECO:0000313" key="3">
    <source>
        <dbReference type="EMBL" id="HGT82147.1"/>
    </source>
</evidence>
<sequence length="379" mass="41719">MRVAIVGYSCLPMSRDIGLTREESVFLSTKMALESCNLTRSEIDTVVSASSDFYDGRTISNSMLIGALGAYLKDESKSEEDGLLAVIYAMQRILSGTHRIALVTAHTHSSIFNPHQISRYMLEPLFDRQNELLNDIVLSALQARTYMRKYDVSEEDMAYVAYKNLRNASKNSNSVLKVPDISVEEILASKVYAEPIRELMIAPTCDGVASVVLASEKVAYEITSDPIWIEGVGVSVGNYFRDRDLSKLESLQKAAKKAYAMAGISEPYQELDFAEITERFAHQELMIYEALGIAREGKGKNLLNNGTTWIDGEFPVNPSGGALSGDAICATGLYRLVEAIKQIRGEAENQISGVRRALVHSQWGLVAQKNVVLIVGGEV</sequence>
<proteinExistence type="predicted"/>
<organism evidence="3">
    <name type="scientific">Archaeoglobus fulgidus</name>
    <dbReference type="NCBI Taxonomy" id="2234"/>
    <lineage>
        <taxon>Archaea</taxon>
        <taxon>Methanobacteriati</taxon>
        <taxon>Methanobacteriota</taxon>
        <taxon>Archaeoglobi</taxon>
        <taxon>Archaeoglobales</taxon>
        <taxon>Archaeoglobaceae</taxon>
        <taxon>Archaeoglobus</taxon>
    </lineage>
</organism>
<comment type="caution">
    <text evidence="3">The sequence shown here is derived from an EMBL/GenBank/DDBJ whole genome shotgun (WGS) entry which is preliminary data.</text>
</comment>
<evidence type="ECO:0000259" key="2">
    <source>
        <dbReference type="Pfam" id="PF22691"/>
    </source>
</evidence>
<dbReference type="SUPFAM" id="SSF53901">
    <property type="entry name" value="Thiolase-like"/>
    <property type="match status" value="2"/>
</dbReference>
<keyword evidence="1" id="KW-0414">Isoprene biosynthesis</keyword>
<dbReference type="Gene3D" id="3.40.47.10">
    <property type="match status" value="1"/>
</dbReference>
<accession>A0A7J3LZK1</accession>